<protein>
    <submittedName>
        <fullName evidence="9">ABC transporter permease</fullName>
    </submittedName>
</protein>
<dbReference type="InterPro" id="IPR000515">
    <property type="entry name" value="MetI-like"/>
</dbReference>
<dbReference type="SUPFAM" id="SSF161098">
    <property type="entry name" value="MetI-like"/>
    <property type="match status" value="1"/>
</dbReference>
<evidence type="ECO:0000256" key="1">
    <source>
        <dbReference type="ARBA" id="ARBA00004651"/>
    </source>
</evidence>
<evidence type="ECO:0000256" key="6">
    <source>
        <dbReference type="ARBA" id="ARBA00023136"/>
    </source>
</evidence>
<feature type="transmembrane region" description="Helical" evidence="7">
    <location>
        <begin position="12"/>
        <end position="37"/>
    </location>
</feature>
<feature type="domain" description="ABC transmembrane type-1" evidence="8">
    <location>
        <begin position="70"/>
        <end position="282"/>
    </location>
</feature>
<dbReference type="Gene3D" id="1.10.3720.10">
    <property type="entry name" value="MetI-like"/>
    <property type="match status" value="1"/>
</dbReference>
<dbReference type="InterPro" id="IPR035906">
    <property type="entry name" value="MetI-like_sf"/>
</dbReference>
<keyword evidence="4 7" id="KW-0812">Transmembrane</keyword>
<evidence type="ECO:0000256" key="3">
    <source>
        <dbReference type="ARBA" id="ARBA00022475"/>
    </source>
</evidence>
<dbReference type="CDD" id="cd06261">
    <property type="entry name" value="TM_PBP2"/>
    <property type="match status" value="1"/>
</dbReference>
<keyword evidence="5 7" id="KW-1133">Transmembrane helix</keyword>
<dbReference type="PANTHER" id="PTHR30193">
    <property type="entry name" value="ABC TRANSPORTER PERMEASE PROTEIN"/>
    <property type="match status" value="1"/>
</dbReference>
<feature type="transmembrane region" description="Helical" evidence="7">
    <location>
        <begin position="107"/>
        <end position="128"/>
    </location>
</feature>
<keyword evidence="3" id="KW-1003">Cell membrane</keyword>
<feature type="transmembrane region" description="Helical" evidence="7">
    <location>
        <begin position="156"/>
        <end position="180"/>
    </location>
</feature>
<proteinExistence type="inferred from homology"/>
<feature type="transmembrane region" description="Helical" evidence="7">
    <location>
        <begin position="72"/>
        <end position="95"/>
    </location>
</feature>
<organism evidence="9 10">
    <name type="scientific">Paenibacillus contaminans</name>
    <dbReference type="NCBI Taxonomy" id="450362"/>
    <lineage>
        <taxon>Bacteria</taxon>
        <taxon>Bacillati</taxon>
        <taxon>Bacillota</taxon>
        <taxon>Bacilli</taxon>
        <taxon>Bacillales</taxon>
        <taxon>Paenibacillaceae</taxon>
        <taxon>Paenibacillus</taxon>
    </lineage>
</organism>
<evidence type="ECO:0000313" key="10">
    <source>
        <dbReference type="Proteomes" id="UP000250369"/>
    </source>
</evidence>
<keyword evidence="2 7" id="KW-0813">Transport</keyword>
<keyword evidence="6 7" id="KW-0472">Membrane</keyword>
<evidence type="ECO:0000313" key="9">
    <source>
        <dbReference type="EMBL" id="RAV12494.1"/>
    </source>
</evidence>
<dbReference type="EMBL" id="QMFB01000033">
    <property type="protein sequence ID" value="RAV12494.1"/>
    <property type="molecule type" value="Genomic_DNA"/>
</dbReference>
<comment type="caution">
    <text evidence="9">The sequence shown here is derived from an EMBL/GenBank/DDBJ whole genome shotgun (WGS) entry which is preliminary data.</text>
</comment>
<dbReference type="GO" id="GO:0055085">
    <property type="term" value="P:transmembrane transport"/>
    <property type="evidence" value="ECO:0007669"/>
    <property type="project" value="InterPro"/>
</dbReference>
<dbReference type="GO" id="GO:0005886">
    <property type="term" value="C:plasma membrane"/>
    <property type="evidence" value="ECO:0007669"/>
    <property type="project" value="UniProtKB-SubCell"/>
</dbReference>
<comment type="subcellular location">
    <subcellularLocation>
        <location evidence="1 7">Cell membrane</location>
        <topology evidence="1 7">Multi-pass membrane protein</topology>
    </subcellularLocation>
</comment>
<reference evidence="9 10" key="1">
    <citation type="journal article" date="2009" name="Int. J. Syst. Evol. Microbiol.">
        <title>Paenibacillus contaminans sp. nov., isolated from a contaminated laboratory plate.</title>
        <authorList>
            <person name="Chou J.H."/>
            <person name="Lee J.H."/>
            <person name="Lin M.C."/>
            <person name="Chang P.S."/>
            <person name="Arun A.B."/>
            <person name="Young C.C."/>
            <person name="Chen W.M."/>
        </authorList>
    </citation>
    <scope>NUCLEOTIDE SEQUENCE [LARGE SCALE GENOMIC DNA]</scope>
    <source>
        <strain evidence="9 10">CKOBP-6</strain>
    </source>
</reference>
<dbReference type="PANTHER" id="PTHR30193:SF1">
    <property type="entry name" value="ABC TRANSPORTER PERMEASE PROTEIN YESP-RELATED"/>
    <property type="match status" value="1"/>
</dbReference>
<evidence type="ECO:0000256" key="4">
    <source>
        <dbReference type="ARBA" id="ARBA00022692"/>
    </source>
</evidence>
<evidence type="ECO:0000256" key="7">
    <source>
        <dbReference type="RuleBase" id="RU363032"/>
    </source>
</evidence>
<gene>
    <name evidence="9" type="ORF">DQG23_34770</name>
</gene>
<evidence type="ECO:0000256" key="5">
    <source>
        <dbReference type="ARBA" id="ARBA00022989"/>
    </source>
</evidence>
<sequence>MRASTFRRNATAYLFMLPWLAGLLLFTIGPVASSLYLSMTKFDLLTDPQWIGLQNYKEIFLEDSRFYQSLKVTFFFVIVSVPCKLLFALLVAMLLNRGIRAIGLYRSVYYLPSLLGGSVAIAVMWRQIFGDLGTVNKLLSDLFGISGPIWLGDPDYAIYPLIILAVWQFGSSMVIFLAGLKQIPQHLYEASAIDGAGKFQQFIKITVPMLSPVIFFNLVMQTIGGFMVFTQGFIISKNGPLDSTLFYSIYLYEKGFTYFKMGYASALAWILLVLVGAMTVLIFRSSKMWVHYESEEGNG</sequence>
<dbReference type="PROSITE" id="PS50928">
    <property type="entry name" value="ABC_TM1"/>
    <property type="match status" value="1"/>
</dbReference>
<dbReference type="InterPro" id="IPR051393">
    <property type="entry name" value="ABC_transporter_permease"/>
</dbReference>
<name>A0A329LXN6_9BACL</name>
<dbReference type="Pfam" id="PF00528">
    <property type="entry name" value="BPD_transp_1"/>
    <property type="match status" value="1"/>
</dbReference>
<feature type="transmembrane region" description="Helical" evidence="7">
    <location>
        <begin position="213"/>
        <end position="235"/>
    </location>
</feature>
<evidence type="ECO:0000259" key="8">
    <source>
        <dbReference type="PROSITE" id="PS50928"/>
    </source>
</evidence>
<accession>A0A329LXN6</accession>
<dbReference type="OrthoDB" id="9788108at2"/>
<dbReference type="Proteomes" id="UP000250369">
    <property type="component" value="Unassembled WGS sequence"/>
</dbReference>
<keyword evidence="10" id="KW-1185">Reference proteome</keyword>
<feature type="transmembrane region" description="Helical" evidence="7">
    <location>
        <begin position="261"/>
        <end position="283"/>
    </location>
</feature>
<evidence type="ECO:0000256" key="2">
    <source>
        <dbReference type="ARBA" id="ARBA00022448"/>
    </source>
</evidence>
<dbReference type="AlphaFoldDB" id="A0A329LXN6"/>
<comment type="similarity">
    <text evidence="7">Belongs to the binding-protein-dependent transport system permease family.</text>
</comment>
<dbReference type="RefSeq" id="WP_113035637.1">
    <property type="nucleotide sequence ID" value="NZ_QMFB01000033.1"/>
</dbReference>